<proteinExistence type="predicted"/>
<gene>
    <name evidence="1" type="ORF">LZ496_08980</name>
</gene>
<dbReference type="InterPro" id="IPR050625">
    <property type="entry name" value="ParA/MinD_ATPase"/>
</dbReference>
<comment type="caution">
    <text evidence="1">The sequence shown here is derived from an EMBL/GenBank/DDBJ whole genome shotgun (WGS) entry which is preliminary data.</text>
</comment>
<reference evidence="1 2" key="1">
    <citation type="submission" date="2022-05" db="EMBL/GenBank/DDBJ databases">
        <authorList>
            <person name="Jo J.-H."/>
            <person name="Im W.-T."/>
        </authorList>
    </citation>
    <scope>NUCLEOTIDE SEQUENCE [LARGE SCALE GENOMIC DNA]</scope>
    <source>
        <strain evidence="1 2">NSE70-1</strain>
    </source>
</reference>
<evidence type="ECO:0000313" key="2">
    <source>
        <dbReference type="Proteomes" id="UP001203410"/>
    </source>
</evidence>
<dbReference type="EMBL" id="JAMGBA010000002">
    <property type="protein sequence ID" value="MCL6698912.1"/>
    <property type="molecule type" value="Genomic_DNA"/>
</dbReference>
<dbReference type="PANTHER" id="PTHR43384">
    <property type="entry name" value="SEPTUM SITE-DETERMINING PROTEIN MIND HOMOLOG, CHLOROPLASTIC-RELATED"/>
    <property type="match status" value="1"/>
</dbReference>
<sequence length="386" mass="41068">MADTGPAPVRLLLAGVDGEASELVGARASGFPLDLVIVETAQPVENSILDGAAAAVVQVTEGDELSIARFKNLAAGPVPLIAAAFEPSLAFVRSLVRAGAHDVVPLPLDLAELETALDPIRRMVTSRGPRPRAGHQKIVAVIKSEGGVGATSLLGQLATRFAAAESKAGREACLIDLDVQFGDVAIQLGLQPKLTFGDLLQAGKRLDGEILKSVAITHSSGLHVIPAPREIMPLESLNSDQVISILDLATAEFGTVFIDLPANWTNWSLSLLARADLVLMVTELRVPSLHRARRQLDLLASQDLHNLDVRIILNRAETGFFKTLGPADAERVLMKPVSFMVSNDHATMSQAIDRGVPLAEIKKKCPLIKDFEAMDRGVAAALGLER</sequence>
<dbReference type="InterPro" id="IPR027417">
    <property type="entry name" value="P-loop_NTPase"/>
</dbReference>
<organism evidence="1 2">
    <name type="scientific">Sphingomonas caseinilyticus</name>
    <dbReference type="NCBI Taxonomy" id="2908205"/>
    <lineage>
        <taxon>Bacteria</taxon>
        <taxon>Pseudomonadati</taxon>
        <taxon>Pseudomonadota</taxon>
        <taxon>Alphaproteobacteria</taxon>
        <taxon>Sphingomonadales</taxon>
        <taxon>Sphingomonadaceae</taxon>
        <taxon>Sphingomonas</taxon>
    </lineage>
</organism>
<protein>
    <submittedName>
        <fullName evidence="1">AAA family ATPase</fullName>
    </submittedName>
</protein>
<dbReference type="SUPFAM" id="SSF52540">
    <property type="entry name" value="P-loop containing nucleoside triphosphate hydrolases"/>
    <property type="match status" value="1"/>
</dbReference>
<dbReference type="Gene3D" id="3.40.50.300">
    <property type="entry name" value="P-loop containing nucleotide triphosphate hydrolases"/>
    <property type="match status" value="1"/>
</dbReference>
<evidence type="ECO:0000313" key="1">
    <source>
        <dbReference type="EMBL" id="MCL6698912.1"/>
    </source>
</evidence>
<keyword evidence="2" id="KW-1185">Reference proteome</keyword>
<dbReference type="PANTHER" id="PTHR43384:SF13">
    <property type="entry name" value="SLR0110 PROTEIN"/>
    <property type="match status" value="1"/>
</dbReference>
<dbReference type="Proteomes" id="UP001203410">
    <property type="component" value="Unassembled WGS sequence"/>
</dbReference>
<accession>A0ABT0RV67</accession>
<dbReference type="RefSeq" id="WP_249904296.1">
    <property type="nucleotide sequence ID" value="NZ_JAMGBA010000002.1"/>
</dbReference>
<name>A0ABT0RV67_9SPHN</name>